<sequence length="164" mass="17164">MSPTHATADLVPAGLPFELRPAAWPVLRARRPLLGVLALVMVPVVAVDVLVAPAPVAIGVVVVAVALMAAIVGAVLYLNTRGGPFLAADGLGMWLYLKDRGGAVWLPWETVDRVYLHRLGWETAVCVRPASGGPLTASVALTHVRPAEILGSLDRLAAGRCRVG</sequence>
<feature type="transmembrane region" description="Helical" evidence="1">
    <location>
        <begin position="33"/>
        <end position="51"/>
    </location>
</feature>
<keyword evidence="1" id="KW-0472">Membrane</keyword>
<feature type="transmembrane region" description="Helical" evidence="1">
    <location>
        <begin position="57"/>
        <end position="78"/>
    </location>
</feature>
<evidence type="ECO:0000313" key="2">
    <source>
        <dbReference type="EMBL" id="GLZ75460.1"/>
    </source>
</evidence>
<reference evidence="2" key="1">
    <citation type="submission" date="2023-03" db="EMBL/GenBank/DDBJ databases">
        <title>Actinorhabdospora filicis NBRC 111898.</title>
        <authorList>
            <person name="Ichikawa N."/>
            <person name="Sato H."/>
            <person name="Tonouchi N."/>
        </authorList>
    </citation>
    <scope>NUCLEOTIDE SEQUENCE</scope>
    <source>
        <strain evidence="2">NBRC 111898</strain>
    </source>
</reference>
<proteinExistence type="predicted"/>
<gene>
    <name evidence="2" type="ORF">Afil01_02670</name>
</gene>
<evidence type="ECO:0008006" key="4">
    <source>
        <dbReference type="Google" id="ProtNLM"/>
    </source>
</evidence>
<evidence type="ECO:0000256" key="1">
    <source>
        <dbReference type="SAM" id="Phobius"/>
    </source>
</evidence>
<dbReference type="Proteomes" id="UP001165079">
    <property type="component" value="Unassembled WGS sequence"/>
</dbReference>
<keyword evidence="3" id="KW-1185">Reference proteome</keyword>
<accession>A0A9W6SDY1</accession>
<dbReference type="AlphaFoldDB" id="A0A9W6SDY1"/>
<protein>
    <recommendedName>
        <fullName evidence="4">PH domain-containing protein</fullName>
    </recommendedName>
</protein>
<keyword evidence="1" id="KW-0812">Transmembrane</keyword>
<name>A0A9W6SDY1_9ACTN</name>
<dbReference type="RefSeq" id="WP_285660697.1">
    <property type="nucleotide sequence ID" value="NZ_BSTX01000001.1"/>
</dbReference>
<comment type="caution">
    <text evidence="2">The sequence shown here is derived from an EMBL/GenBank/DDBJ whole genome shotgun (WGS) entry which is preliminary data.</text>
</comment>
<keyword evidence="1" id="KW-1133">Transmembrane helix</keyword>
<evidence type="ECO:0000313" key="3">
    <source>
        <dbReference type="Proteomes" id="UP001165079"/>
    </source>
</evidence>
<dbReference type="EMBL" id="BSTX01000001">
    <property type="protein sequence ID" value="GLZ75460.1"/>
    <property type="molecule type" value="Genomic_DNA"/>
</dbReference>
<organism evidence="2 3">
    <name type="scientific">Actinorhabdospora filicis</name>
    <dbReference type="NCBI Taxonomy" id="1785913"/>
    <lineage>
        <taxon>Bacteria</taxon>
        <taxon>Bacillati</taxon>
        <taxon>Actinomycetota</taxon>
        <taxon>Actinomycetes</taxon>
        <taxon>Micromonosporales</taxon>
        <taxon>Micromonosporaceae</taxon>
        <taxon>Actinorhabdospora</taxon>
    </lineage>
</organism>